<dbReference type="GO" id="GO:0005085">
    <property type="term" value="F:guanyl-nucleotide exchange factor activity"/>
    <property type="evidence" value="ECO:0007669"/>
    <property type="project" value="InterPro"/>
</dbReference>
<dbReference type="Pfam" id="PF01369">
    <property type="entry name" value="Sec7"/>
    <property type="match status" value="1"/>
</dbReference>
<reference evidence="3" key="1">
    <citation type="journal article" date="2021" name="Sci. Rep.">
        <title>Diploid genomic architecture of Nitzschia inconspicua, an elite biomass production diatom.</title>
        <authorList>
            <person name="Oliver A."/>
            <person name="Podell S."/>
            <person name="Pinowska A."/>
            <person name="Traller J.C."/>
            <person name="Smith S.R."/>
            <person name="McClure R."/>
            <person name="Beliaev A."/>
            <person name="Bohutskyi P."/>
            <person name="Hill E.A."/>
            <person name="Rabines A."/>
            <person name="Zheng H."/>
            <person name="Allen L.Z."/>
            <person name="Kuo A."/>
            <person name="Grigoriev I.V."/>
            <person name="Allen A.E."/>
            <person name="Hazlebeck D."/>
            <person name="Allen E.E."/>
        </authorList>
    </citation>
    <scope>NUCLEOTIDE SEQUENCE</scope>
    <source>
        <strain evidence="3">Hildebrandi</strain>
    </source>
</reference>
<dbReference type="EMBL" id="JAGRRH010000022">
    <property type="protein sequence ID" value="KAG7344960.1"/>
    <property type="molecule type" value="Genomic_DNA"/>
</dbReference>
<feature type="compositionally biased region" description="Polar residues" evidence="1">
    <location>
        <begin position="162"/>
        <end position="176"/>
    </location>
</feature>
<organism evidence="3 4">
    <name type="scientific">Nitzschia inconspicua</name>
    <dbReference type="NCBI Taxonomy" id="303405"/>
    <lineage>
        <taxon>Eukaryota</taxon>
        <taxon>Sar</taxon>
        <taxon>Stramenopiles</taxon>
        <taxon>Ochrophyta</taxon>
        <taxon>Bacillariophyta</taxon>
        <taxon>Bacillariophyceae</taxon>
        <taxon>Bacillariophycidae</taxon>
        <taxon>Bacillariales</taxon>
        <taxon>Bacillariaceae</taxon>
        <taxon>Nitzschia</taxon>
    </lineage>
</organism>
<dbReference type="PANTHER" id="PTHR10663:SF375">
    <property type="entry name" value="LD29171P"/>
    <property type="match status" value="1"/>
</dbReference>
<dbReference type="PANTHER" id="PTHR10663">
    <property type="entry name" value="GUANYL-NUCLEOTIDE EXCHANGE FACTOR"/>
    <property type="match status" value="1"/>
</dbReference>
<gene>
    <name evidence="3" type="ORF">IV203_032491</name>
</gene>
<dbReference type="GO" id="GO:0032012">
    <property type="term" value="P:regulation of ARF protein signal transduction"/>
    <property type="evidence" value="ECO:0007669"/>
    <property type="project" value="InterPro"/>
</dbReference>
<dbReference type="FunFam" id="1.10.1000.11:FF:000002">
    <property type="entry name" value="Cytohesin 1"/>
    <property type="match status" value="1"/>
</dbReference>
<dbReference type="Pfam" id="PF12783">
    <property type="entry name" value="Sec7-like_HUS"/>
    <property type="match status" value="1"/>
</dbReference>
<dbReference type="OrthoDB" id="430364at2759"/>
<dbReference type="Proteomes" id="UP000693970">
    <property type="component" value="Unassembled WGS sequence"/>
</dbReference>
<accession>A0A9K3KJP3</accession>
<dbReference type="InterPro" id="IPR000904">
    <property type="entry name" value="Sec7_dom"/>
</dbReference>
<feature type="compositionally biased region" description="Basic and acidic residues" evidence="1">
    <location>
        <begin position="177"/>
        <end position="186"/>
    </location>
</feature>
<name>A0A9K3KJP3_9STRA</name>
<dbReference type="Pfam" id="PF09324">
    <property type="entry name" value="Sec7-like_HDS"/>
    <property type="match status" value="1"/>
</dbReference>
<feature type="region of interest" description="Disordered" evidence="1">
    <location>
        <begin position="235"/>
        <end position="264"/>
    </location>
</feature>
<feature type="domain" description="SEC7" evidence="2">
    <location>
        <begin position="683"/>
        <end position="892"/>
    </location>
</feature>
<dbReference type="InterPro" id="IPR032691">
    <property type="entry name" value="Mon2/Sec7/BIG1-like_HUS"/>
</dbReference>
<sequence length="2103" mass="234300">MSFFSAATSTQSVADNKRATNAPSSLSPHYHFIHSMLLPSTVKIQKELRGRRFREIQSKLSEALILLQEYQHEEGPKNIEVPVMNEVGHLPLSNGSLVQDEVKEIEKVDSQENGDEVTTATNDDDTTTDVESNFGDFSRASEQDAEGLKPFGESSQRVEKVATTNSKPPNEIQLDSNRVEDDPLTRQESNEAIVVALDAYIMTMEHEQTTNVACEQALECVTQLVIRNYVSGRAGVQDDSSASGSTTTSQQQGGRDQTTNGEPSQMNRLLQGIQKCSGSTTESVQSHVIECLKTLMTSPSCGIHQAAMLLCIRSVFHIYLIAKTTHCRDAARAALEEIVEHMMLRMENSPFSPSTHLNSLFYTDTIILMRSLIKLTSKDLPGDSKNSNPSNFSLASQIFSSSAPTDPLALKNKVLSLELILKIMECAGPQLCDDDRFAHLVQGQLCVNLLKNCMSNNTSVAFVSNQIFLILVYKLKSHLKDEIQVFMTNMFFRVLESENASFAQKALVLESLRSMCKDPVLLTQIFINYDCDLNAMNLYKEIVLHLTKLSGKSIMKQFTNPNMAKKDTEENQDLSLAGSEVLVTILQSFMDALGMTSTSNSDLNDIAGKKIRKALNIEAVATPRNSLQYSTKKIPDISPKHVSDMNGTDSMSRPSVGKPNETTFVKNGIVAGPSKNAGEIAGRASAKQNRDQNFELGAVKFTLDLKKGLNFFIENQFVQCDAKDIANFFFENKDKLDKTQMGEVLGREPDAAFIKTPPDLDAEKGGPGFFVRILHHYIHTMDFTGLMFDEAIRLFLSGFRLPGEAQKIDRIMEKFAERFTLQNPDVFPSADTAFILAFSVIMLNTDLHNPSIKEDRRMTLDSFLRNNRGIGENGADLPEEFLSGIFERIKKQPFSLKEDDAAREKATGSAENAINILGDSGGLLGAGLFGTSTEERKKEKFEKEREEMVAATQQLLRKRKDRNTKSEDSKMAVKPADAVAPMFDVTWGPIIGILSQVLECSNDERSIAVCLNGFVYAIRISSHSNMSLARETFVNSLAKFTYLGSIKEMKFKNIESIRTLMSIAVTDGEFLGEGWGPVLQFISQLARMRISASGLDSDESFLRDGTNSVKKKETNSKSYFTRESRTDTSKDTEDMNAKAILDAISEQLIDQVFSSSVKLSAQSLAQFIEQLVAVSNAEIEGELKQGITGVTSTISSSGHGGNDGPSIFSMQRLVEVADYNMEVRPRVVWREIWEVMSDFFSKNGCHRNPMVSVFAVDALKQLSMKFLENPESSEYHFQRLFLRPFLAITENPQTRQEIREMILACVDQMINARAKNLQSGWSIFFDILRVSACDPVDKISLHALSILQGTLDRHLDYLAILNKKGERIEAKKTSELSLRERNFRNSNAEDFTGMCRASLTFIGTKDSKSPRPIGVSMRALCHAAIYADLIGAGRVAPPVSGAQWKNPREPAYTYEGLSEEEALEMVPWRTIFDGLAEGVRSREKSRDGGMGNLIQRGSVLALRAILLRHGKLLSDQQLKAVLEQSILPSFQYAVRHDSSPVTSIASESPAVSSLDFLTVPASLPPPPDDEGLMKFEEVFRQMERGPTRPMGPSELLLEATFTDMRNGGDGDLSQAYKFAKKDLSSSEDIEQPFPDSWISTTSPIALGTLTDISTEVIFVRGASGAALWRSTIGIMYRVWCNGDSGNWIPCEAVVRVGTAEVNRFLRSATGKLPIIDRRDASIWANEMMQFYTQLLHDSLLEEQLLIAKLLRWKWREYKKMSGKNQTGGLKLMTAHGYGTLEEERAVSHDCGTKVIVETIRLDFGVLYQARSIESSENKEPGVDDFAKLDAKVNNPEAPNWMKLLPALKIRCVAAHYLQQTLLSLHEDEVFPLIPHQTIEFLLKTLNRSRELAEDAVKNEDLAHAFQEAMFSEWEMEDMGEEALVKISQQNNTQGSAMFFLTQTAGATNSVIRLLSVLYDYEEVYDGVDTWDRKTFAGQYLMKIMQDIFFKFAESEAKEGHRIDPNVWRNTAESGVKVAVYCTSFASVVVGLLNAMLSFEPSHIERNKGAFYPMVCELINVQSDEIRKLVRRILVEKFGPLLGLGQDTGRGTSLRDSIVSEATR</sequence>
<keyword evidence="4" id="KW-1185">Reference proteome</keyword>
<evidence type="ECO:0000313" key="3">
    <source>
        <dbReference type="EMBL" id="KAG7344960.1"/>
    </source>
</evidence>
<reference evidence="3" key="2">
    <citation type="submission" date="2021-04" db="EMBL/GenBank/DDBJ databases">
        <authorList>
            <person name="Podell S."/>
        </authorList>
    </citation>
    <scope>NUCLEOTIDE SEQUENCE</scope>
    <source>
        <strain evidence="3">Hildebrandi</strain>
    </source>
</reference>
<evidence type="ECO:0000259" key="2">
    <source>
        <dbReference type="PROSITE" id="PS50190"/>
    </source>
</evidence>
<dbReference type="PROSITE" id="PS50190">
    <property type="entry name" value="SEC7"/>
    <property type="match status" value="1"/>
</dbReference>
<feature type="region of interest" description="Disordered" evidence="1">
    <location>
        <begin position="638"/>
        <end position="661"/>
    </location>
</feature>
<feature type="region of interest" description="Disordered" evidence="1">
    <location>
        <begin position="106"/>
        <end position="186"/>
    </location>
</feature>
<dbReference type="CDD" id="cd00171">
    <property type="entry name" value="Sec7"/>
    <property type="match status" value="1"/>
</dbReference>
<protein>
    <submittedName>
        <fullName evidence="3">RalF-like Dot/Icm system translocated protein</fullName>
    </submittedName>
</protein>
<proteinExistence type="predicted"/>
<dbReference type="SMART" id="SM00222">
    <property type="entry name" value="Sec7"/>
    <property type="match status" value="1"/>
</dbReference>
<comment type="caution">
    <text evidence="3">The sequence shown here is derived from an EMBL/GenBank/DDBJ whole genome shotgun (WGS) entry which is preliminary data.</text>
</comment>
<dbReference type="InterPro" id="IPR015403">
    <property type="entry name" value="Mon2/Sec7/BIG1-like_HDS"/>
</dbReference>
<evidence type="ECO:0000256" key="1">
    <source>
        <dbReference type="SAM" id="MobiDB-lite"/>
    </source>
</evidence>
<feature type="compositionally biased region" description="Low complexity" evidence="1">
    <location>
        <begin position="237"/>
        <end position="259"/>
    </location>
</feature>
<dbReference type="InterPro" id="IPR046455">
    <property type="entry name" value="Sec7/BIG1-like_C"/>
</dbReference>
<evidence type="ECO:0000313" key="4">
    <source>
        <dbReference type="Proteomes" id="UP000693970"/>
    </source>
</evidence>
<feature type="region of interest" description="Disordered" evidence="1">
    <location>
        <begin position="1"/>
        <end position="24"/>
    </location>
</feature>
<dbReference type="Pfam" id="PF20252">
    <property type="entry name" value="BIG2_C"/>
    <property type="match status" value="1"/>
</dbReference>